<gene>
    <name evidence="8" type="ORF">JG30_12820</name>
</gene>
<dbReference type="Pfam" id="PF13702">
    <property type="entry name" value="Lysozyme_like"/>
    <property type="match status" value="1"/>
</dbReference>
<dbReference type="RefSeq" id="WP_052725287.1">
    <property type="nucleotide sequence ID" value="NZ_KQ034037.1"/>
</dbReference>
<dbReference type="Gene3D" id="1.10.530.10">
    <property type="match status" value="1"/>
</dbReference>
<evidence type="ECO:0000256" key="1">
    <source>
        <dbReference type="ARBA" id="ARBA00007074"/>
    </source>
</evidence>
<dbReference type="InterPro" id="IPR000064">
    <property type="entry name" value="NLP_P60_dom"/>
</dbReference>
<dbReference type="AlphaFoldDB" id="A0A0F4LML5"/>
<dbReference type="PANTHER" id="PTHR47053:SF5">
    <property type="entry name" value="BIFUNCTIONAL MURAMIDASE_DL-ENDOPEPTIDASE CWLT"/>
    <property type="match status" value="1"/>
</dbReference>
<keyword evidence="6" id="KW-0732">Signal</keyword>
<evidence type="ECO:0000259" key="7">
    <source>
        <dbReference type="PROSITE" id="PS51935"/>
    </source>
</evidence>
<evidence type="ECO:0000313" key="9">
    <source>
        <dbReference type="Proteomes" id="UP000033558"/>
    </source>
</evidence>
<dbReference type="Proteomes" id="UP000033558">
    <property type="component" value="Plasmid pBin4p1"/>
</dbReference>
<dbReference type="SUPFAM" id="SSF54001">
    <property type="entry name" value="Cysteine proteinases"/>
    <property type="match status" value="1"/>
</dbReference>
<feature type="domain" description="NlpC/P60" evidence="7">
    <location>
        <begin position="466"/>
        <end position="591"/>
    </location>
</feature>
<evidence type="ECO:0000256" key="6">
    <source>
        <dbReference type="SAM" id="SignalP"/>
    </source>
</evidence>
<dbReference type="Gene3D" id="3.90.1720.10">
    <property type="entry name" value="endopeptidase domain like (from Nostoc punctiforme)"/>
    <property type="match status" value="1"/>
</dbReference>
<dbReference type="InterPro" id="IPR051202">
    <property type="entry name" value="Peptidase_C40"/>
</dbReference>
<reference evidence="8" key="1">
    <citation type="submission" date="2015-01" db="EMBL/GenBank/DDBJ databases">
        <title>Comparative genomics of the lactic acid bacteria isolated from the honey bee gut.</title>
        <authorList>
            <person name="Ellegaard K.M."/>
            <person name="Tamarit D."/>
            <person name="Javelind E."/>
            <person name="Olofsson T."/>
            <person name="Andersson S.G."/>
            <person name="Vasquez A."/>
        </authorList>
    </citation>
    <scope>NUCLEOTIDE SEQUENCE [LARGE SCALE GENOMIC DNA]</scope>
    <source>
        <strain evidence="8">Bin4</strain>
        <plasmid evidence="8">pBin4p1</plasmid>
    </source>
</reference>
<dbReference type="PATRIC" id="fig|1218492.5.peg.78"/>
<keyword evidence="9" id="KW-1185">Reference proteome</keyword>
<evidence type="ECO:0000256" key="5">
    <source>
        <dbReference type="SAM" id="MobiDB-lite"/>
    </source>
</evidence>
<name>A0A0F4LML5_9LACO</name>
<geneLocation type="plasmid" evidence="8 9">
    <name>pBin4p1</name>
</geneLocation>
<keyword evidence="8" id="KW-0614">Plasmid</keyword>
<dbReference type="PANTHER" id="PTHR47053">
    <property type="entry name" value="MUREIN DD-ENDOPEPTIDASE MEPH-RELATED"/>
    <property type="match status" value="1"/>
</dbReference>
<feature type="signal peptide" evidence="6">
    <location>
        <begin position="1"/>
        <end position="37"/>
    </location>
</feature>
<dbReference type="Pfam" id="PF00877">
    <property type="entry name" value="NLPC_P60"/>
    <property type="match status" value="1"/>
</dbReference>
<accession>A0A0F4LML5</accession>
<dbReference type="PROSITE" id="PS51935">
    <property type="entry name" value="NLPC_P60"/>
    <property type="match status" value="1"/>
</dbReference>
<evidence type="ECO:0000256" key="3">
    <source>
        <dbReference type="ARBA" id="ARBA00022801"/>
    </source>
</evidence>
<feature type="region of interest" description="Disordered" evidence="5">
    <location>
        <begin position="152"/>
        <end position="245"/>
    </location>
</feature>
<dbReference type="InterPro" id="IPR047194">
    <property type="entry name" value="CwlT-like_lysozyme"/>
</dbReference>
<proteinExistence type="inferred from homology"/>
<keyword evidence="4" id="KW-0788">Thiol protease</keyword>
<dbReference type="InterPro" id="IPR038765">
    <property type="entry name" value="Papain-like_cys_pep_sf"/>
</dbReference>
<protein>
    <recommendedName>
        <fullName evidence="7">NlpC/P60 domain-containing protein</fullName>
    </recommendedName>
</protein>
<dbReference type="CDD" id="cd16891">
    <property type="entry name" value="CwlT-like"/>
    <property type="match status" value="1"/>
</dbReference>
<feature type="compositionally biased region" description="Polar residues" evidence="5">
    <location>
        <begin position="218"/>
        <end position="233"/>
    </location>
</feature>
<dbReference type="EMBL" id="JXJQ01000022">
    <property type="protein sequence ID" value="KJY59509.1"/>
    <property type="molecule type" value="Genomic_DNA"/>
</dbReference>
<comment type="caution">
    <text evidence="8">The sequence shown here is derived from an EMBL/GenBank/DDBJ whole genome shotgun (WGS) entry which is preliminary data.</text>
</comment>
<evidence type="ECO:0000313" key="8">
    <source>
        <dbReference type="EMBL" id="KJY59509.1"/>
    </source>
</evidence>
<organism evidence="8 9">
    <name type="scientific">Bombilactobacillus mellifer</name>
    <dbReference type="NCBI Taxonomy" id="1218492"/>
    <lineage>
        <taxon>Bacteria</taxon>
        <taxon>Bacillati</taxon>
        <taxon>Bacillota</taxon>
        <taxon>Bacilli</taxon>
        <taxon>Lactobacillales</taxon>
        <taxon>Lactobacillaceae</taxon>
        <taxon>Bombilactobacillus</taxon>
    </lineage>
</organism>
<feature type="chain" id="PRO_5002472654" description="NlpC/P60 domain-containing protein" evidence="6">
    <location>
        <begin position="38"/>
        <end position="619"/>
    </location>
</feature>
<dbReference type="HOGENOM" id="CLU_441308_0_0_9"/>
<keyword evidence="2" id="KW-0645">Protease</keyword>
<comment type="similarity">
    <text evidence="1">Belongs to the peptidase C40 family.</text>
</comment>
<evidence type="ECO:0000256" key="4">
    <source>
        <dbReference type="ARBA" id="ARBA00022807"/>
    </source>
</evidence>
<dbReference type="GO" id="GO:0006508">
    <property type="term" value="P:proteolysis"/>
    <property type="evidence" value="ECO:0007669"/>
    <property type="project" value="UniProtKB-KW"/>
</dbReference>
<dbReference type="GO" id="GO:0008234">
    <property type="term" value="F:cysteine-type peptidase activity"/>
    <property type="evidence" value="ECO:0007669"/>
    <property type="project" value="UniProtKB-KW"/>
</dbReference>
<dbReference type="OrthoDB" id="1654978at2"/>
<keyword evidence="3" id="KW-0378">Hydrolase</keyword>
<evidence type="ECO:0000256" key="2">
    <source>
        <dbReference type="ARBA" id="ARBA00022670"/>
    </source>
</evidence>
<feature type="compositionally biased region" description="Low complexity" evidence="5">
    <location>
        <begin position="152"/>
        <end position="217"/>
    </location>
</feature>
<sequence length="619" mass="69116">MKLSNTNKIQTVGKYASTFLICTQLLGIVAPSATALADTNNPSEMNANSTQVNNSTPIDNVTFPTRFPNNPSVVKTFKYINAQGETLKLVNVFAHIGDSIDLNSMLPPSNGQNMVIESAHSQFNIVNSPGNTNNPNIAQQNPIIVIVKSNDVSNQNGTSTSSSNSSQSNNATEDQTSNSTSVDSNTSNKQDSVSTNNNQSDSQSNEENSNTNTPSEVQLPSTATNTDGSSRDNVVNPMLRPDNNADQISNAAEFDSNVPFDYDSDYVRDFSKIKEYKGFDKTVLRWKPYLAKVTKYYKMSKYNDLFLAIMENESHGLSEKTPDIMQSSESAGLSPNSLKPEQSIEQAVRYMKAIVEHAKDLDKSEHQNPMLSKNQYHDYATDKRLLAQTYAFGGNFLDYINKQKNGYTLKNTENYSKNVIAPLLGNTAGTKYKYSNEISRMYHKEYLYTNGGNFFYGDLVERYMVNNFMRKILKNLIQYNGDEYVFGGHNPQTGFDCSGFTSYGLSLVNCTLPAYTVSQFNMTKKVSRLNKAKPGDLIFFKGTYGAPDFISHVEFIIDRHTMFGANGSGIGFHNIDELYWKNHYAGVRRVKNAKQLNLIAKMEFENDVKNAVSEYSNKF</sequence>